<organism evidence="1 2">
    <name type="scientific">Komarekiella delphini-convector SJRDD-AB1</name>
    <dbReference type="NCBI Taxonomy" id="2593771"/>
    <lineage>
        <taxon>Bacteria</taxon>
        <taxon>Bacillati</taxon>
        <taxon>Cyanobacteriota</taxon>
        <taxon>Cyanophyceae</taxon>
        <taxon>Nostocales</taxon>
        <taxon>Nostocaceae</taxon>
        <taxon>Komarekiella</taxon>
        <taxon>Komarekiella delphini-convector</taxon>
    </lineage>
</organism>
<dbReference type="EMBL" id="VJXY01000038">
    <property type="protein sequence ID" value="MBD6619282.1"/>
    <property type="molecule type" value="Genomic_DNA"/>
</dbReference>
<dbReference type="AlphaFoldDB" id="A0AA40T298"/>
<name>A0AA40T298_9NOST</name>
<keyword evidence="2" id="KW-1185">Reference proteome</keyword>
<evidence type="ECO:0000313" key="1">
    <source>
        <dbReference type="EMBL" id="MBD6619282.1"/>
    </source>
</evidence>
<gene>
    <name evidence="1" type="ORF">FNW02_26505</name>
</gene>
<comment type="caution">
    <text evidence="1">The sequence shown here is derived from an EMBL/GenBank/DDBJ whole genome shotgun (WGS) entry which is preliminary data.</text>
</comment>
<dbReference type="Proteomes" id="UP001165986">
    <property type="component" value="Unassembled WGS sequence"/>
</dbReference>
<proteinExistence type="predicted"/>
<protein>
    <submittedName>
        <fullName evidence="1">Uncharacterized protein</fullName>
    </submittedName>
</protein>
<dbReference type="RefSeq" id="WP_191760492.1">
    <property type="nucleotide sequence ID" value="NZ_VJXY01000038.1"/>
</dbReference>
<sequence>MNYPNNLQVYALSLTSLKDRDWKALTDLFDRDDGDEIEADINSNLLWLTPEPCWEDDPFDFLREYL</sequence>
<reference evidence="1" key="1">
    <citation type="submission" date="2019-07" db="EMBL/GenBank/DDBJ databases">
        <title>Toxilogical consequences of a new and cryptic species of cyanobacteria (Komarekiella delphini-convector) recovered from the epidermis of a bottlenose dolphin and 1500 ft. in the air.</title>
        <authorList>
            <person name="Brown A.O."/>
            <person name="Dvorak P."/>
            <person name="Villanueva C.D."/>
            <person name="Foss A.J."/>
            <person name="Garvey A.D."/>
            <person name="Gibson Q.A."/>
            <person name="Johansen J.R."/>
            <person name="Casamatta D.A."/>
        </authorList>
    </citation>
    <scope>NUCLEOTIDE SEQUENCE</scope>
    <source>
        <strain evidence="1">SJRDD-AB1</strain>
    </source>
</reference>
<evidence type="ECO:0000313" key="2">
    <source>
        <dbReference type="Proteomes" id="UP001165986"/>
    </source>
</evidence>
<accession>A0AA40T298</accession>